<reference evidence="1 2" key="1">
    <citation type="journal article" date="2022" name="Hortic Res">
        <title>A haplotype resolved chromosomal level avocado genome allows analysis of novel avocado genes.</title>
        <authorList>
            <person name="Nath O."/>
            <person name="Fletcher S.J."/>
            <person name="Hayward A."/>
            <person name="Shaw L.M."/>
            <person name="Masouleh A.K."/>
            <person name="Furtado A."/>
            <person name="Henry R.J."/>
            <person name="Mitter N."/>
        </authorList>
    </citation>
    <scope>NUCLEOTIDE SEQUENCE [LARGE SCALE GENOMIC DNA]</scope>
    <source>
        <strain evidence="2">cv. Hass</strain>
    </source>
</reference>
<proteinExistence type="predicted"/>
<evidence type="ECO:0000313" key="2">
    <source>
        <dbReference type="Proteomes" id="UP001234297"/>
    </source>
</evidence>
<organism evidence="1 2">
    <name type="scientific">Persea americana</name>
    <name type="common">Avocado</name>
    <dbReference type="NCBI Taxonomy" id="3435"/>
    <lineage>
        <taxon>Eukaryota</taxon>
        <taxon>Viridiplantae</taxon>
        <taxon>Streptophyta</taxon>
        <taxon>Embryophyta</taxon>
        <taxon>Tracheophyta</taxon>
        <taxon>Spermatophyta</taxon>
        <taxon>Magnoliopsida</taxon>
        <taxon>Magnoliidae</taxon>
        <taxon>Laurales</taxon>
        <taxon>Lauraceae</taxon>
        <taxon>Persea</taxon>
    </lineage>
</organism>
<protein>
    <submittedName>
        <fullName evidence="1">Uncharacterized protein</fullName>
    </submittedName>
</protein>
<gene>
    <name evidence="1" type="ORF">MRB53_022439</name>
</gene>
<dbReference type="Proteomes" id="UP001234297">
    <property type="component" value="Chromosome 7"/>
</dbReference>
<accession>A0ACC2L6T7</accession>
<keyword evidence="2" id="KW-1185">Reference proteome</keyword>
<evidence type="ECO:0000313" key="1">
    <source>
        <dbReference type="EMBL" id="KAJ8629116.1"/>
    </source>
</evidence>
<comment type="caution">
    <text evidence="1">The sequence shown here is derived from an EMBL/GenBank/DDBJ whole genome shotgun (WGS) entry which is preliminary data.</text>
</comment>
<dbReference type="EMBL" id="CM056815">
    <property type="protein sequence ID" value="KAJ8629116.1"/>
    <property type="molecule type" value="Genomic_DNA"/>
</dbReference>
<name>A0ACC2L6T7_PERAE</name>
<sequence>MVFNFNTDGDHSPTDQSDLFIPGFDEFYRCRDDPVLDFDSFEDWIFDLDSIPTDSDGFGSIPIHADGIEVEKADGSVPIEDKCGFFAEVRLEIGTGSAGPDGSDLKMAGDGISEETHQGNGIESAICSHEVDKRMAETDREIGEQDGSDYTKATVEFCVLGPSTEVGIKKISVVDGQGRDSCKEKAKPKNCDASGGVNVPDKVVNLESNSNKKSDVESGMIVIERDGIRGSSCSTREGKKQKDYNKKMEEDDELEEGEIRESDGQEMVLRDDEEGRVIEIHVNARNKREIPPPVPLVDDVLKPHHQTVHVGVILSMTGTKIIVKGKEKQDWLAEGSILWVTETGSPLGPISEILGPNRYPYYIVRYNSKKDVPAGIRQGTAVSVVAEFANCILNERKIYKKSNYAFSEDQFPKDGKEAEFKKIQQMEKRGKDNWTQGNQQSAGWNKVQVKEGFHRKAQPSAPPSQGFVEGPVGVGQRLFPDQGQQLPHAVPSGSGCYGCSHGVGQTGIDGAPVSLMVQPVGYPEGLPHQLMPQVNVVSSNGMPIQQQHMCPPTGFISNEMTYQQQHIYPPSGFTMNRVAHQQQHMYPYQQQHVCPPNVFAINGMRKQELDNHQHQMFSAFPNEMPIQSKFNPTQMPPFGDLVGPTPRAMNRDHLHHM</sequence>